<dbReference type="SUPFAM" id="SSF47781">
    <property type="entry name" value="RuvA domain 2-like"/>
    <property type="match status" value="1"/>
</dbReference>
<dbReference type="InterPro" id="IPR036876">
    <property type="entry name" value="UVR_dom_sf"/>
</dbReference>
<gene>
    <name evidence="7" type="primary">uvrC</name>
    <name evidence="12" type="ORF">SAMN02745883_01554</name>
</gene>
<evidence type="ECO:0000256" key="3">
    <source>
        <dbReference type="ARBA" id="ARBA00022769"/>
    </source>
</evidence>
<dbReference type="GO" id="GO:0009381">
    <property type="term" value="F:excinuclease ABC activity"/>
    <property type="evidence" value="ECO:0007669"/>
    <property type="project" value="UniProtKB-UniRule"/>
</dbReference>
<evidence type="ECO:0000313" key="13">
    <source>
        <dbReference type="Proteomes" id="UP000184082"/>
    </source>
</evidence>
<dbReference type="SMART" id="SM00465">
    <property type="entry name" value="GIYc"/>
    <property type="match status" value="1"/>
</dbReference>
<dbReference type="InterPro" id="IPR050066">
    <property type="entry name" value="UvrABC_protein_C"/>
</dbReference>
<keyword evidence="1 7" id="KW-0963">Cytoplasm</keyword>
<proteinExistence type="inferred from homology"/>
<dbReference type="InterPro" id="IPR038476">
    <property type="entry name" value="UvrC_RNase_H_dom_sf"/>
</dbReference>
<evidence type="ECO:0000256" key="5">
    <source>
        <dbReference type="ARBA" id="ARBA00023204"/>
    </source>
</evidence>
<dbReference type="PANTHER" id="PTHR30562">
    <property type="entry name" value="UVRC/OXIDOREDUCTASE"/>
    <property type="match status" value="1"/>
</dbReference>
<comment type="function">
    <text evidence="7">The UvrABC repair system catalyzes the recognition and processing of DNA lesions. UvrC both incises the 5' and 3' sides of the lesion. The N-terminal half is responsible for the 3' incision and the C-terminal half is responsible for the 5' incision.</text>
</comment>
<dbReference type="STRING" id="1121266.SAMN02745883_01554"/>
<evidence type="ECO:0000256" key="4">
    <source>
        <dbReference type="ARBA" id="ARBA00022881"/>
    </source>
</evidence>
<accession>A0A1M6QLM6</accession>
<dbReference type="Pfam" id="PF14520">
    <property type="entry name" value="HHH_5"/>
    <property type="match status" value="1"/>
</dbReference>
<dbReference type="FunFam" id="3.40.1440.10:FF:000001">
    <property type="entry name" value="UvrABC system protein C"/>
    <property type="match status" value="1"/>
</dbReference>
<dbReference type="InterPro" id="IPR001162">
    <property type="entry name" value="UvrC_RNase_H_dom"/>
</dbReference>
<keyword evidence="3 7" id="KW-0228">DNA excision</keyword>
<dbReference type="Gene3D" id="3.40.1440.10">
    <property type="entry name" value="GIY-YIG endonuclease"/>
    <property type="match status" value="1"/>
</dbReference>
<dbReference type="SUPFAM" id="SSF46600">
    <property type="entry name" value="C-terminal UvrC-binding domain of UvrB"/>
    <property type="match status" value="1"/>
</dbReference>
<dbReference type="PROSITE" id="PS50164">
    <property type="entry name" value="GIY_YIG"/>
    <property type="match status" value="1"/>
</dbReference>
<dbReference type="RefSeq" id="WP_072967249.1">
    <property type="nucleotide sequence ID" value="NZ_FRAJ01000011.1"/>
</dbReference>
<evidence type="ECO:0000256" key="7">
    <source>
        <dbReference type="HAMAP-Rule" id="MF_00203"/>
    </source>
</evidence>
<dbReference type="GO" id="GO:0006289">
    <property type="term" value="P:nucleotide-excision repair"/>
    <property type="evidence" value="ECO:0007669"/>
    <property type="project" value="UniProtKB-UniRule"/>
</dbReference>
<dbReference type="EMBL" id="FRAJ01000011">
    <property type="protein sequence ID" value="SHK21152.1"/>
    <property type="molecule type" value="Genomic_DNA"/>
</dbReference>
<feature type="domain" description="GIY-YIG" evidence="10">
    <location>
        <begin position="13"/>
        <end position="92"/>
    </location>
</feature>
<dbReference type="InterPro" id="IPR047296">
    <property type="entry name" value="GIY-YIG_UvrC_Cho"/>
</dbReference>
<name>A0A1M6QLM6_9FIRM</name>
<keyword evidence="2 7" id="KW-0227">DNA damage</keyword>
<keyword evidence="8" id="KW-0175">Coiled coil</keyword>
<dbReference type="CDD" id="cd10434">
    <property type="entry name" value="GIY-YIG_UvrC_Cho"/>
    <property type="match status" value="1"/>
</dbReference>
<comment type="similarity">
    <text evidence="7">Belongs to the UvrC family.</text>
</comment>
<evidence type="ECO:0000259" key="9">
    <source>
        <dbReference type="PROSITE" id="PS50151"/>
    </source>
</evidence>
<dbReference type="PANTHER" id="PTHR30562:SF1">
    <property type="entry name" value="UVRABC SYSTEM PROTEIN C"/>
    <property type="match status" value="1"/>
</dbReference>
<dbReference type="PROSITE" id="PS50151">
    <property type="entry name" value="UVR"/>
    <property type="match status" value="1"/>
</dbReference>
<evidence type="ECO:0000256" key="1">
    <source>
        <dbReference type="ARBA" id="ARBA00022490"/>
    </source>
</evidence>
<comment type="subcellular location">
    <subcellularLocation>
        <location evidence="7">Cytoplasm</location>
    </subcellularLocation>
</comment>
<evidence type="ECO:0000256" key="6">
    <source>
        <dbReference type="ARBA" id="ARBA00023236"/>
    </source>
</evidence>
<dbReference type="GO" id="GO:0009432">
    <property type="term" value="P:SOS response"/>
    <property type="evidence" value="ECO:0007669"/>
    <property type="project" value="UniProtKB-UniRule"/>
</dbReference>
<dbReference type="InterPro" id="IPR003583">
    <property type="entry name" value="Hlx-hairpin-Hlx_DNA-bd_motif"/>
</dbReference>
<dbReference type="GO" id="GO:0009380">
    <property type="term" value="C:excinuclease repair complex"/>
    <property type="evidence" value="ECO:0007669"/>
    <property type="project" value="InterPro"/>
</dbReference>
<dbReference type="AlphaFoldDB" id="A0A1M6QLM6"/>
<dbReference type="Pfam" id="PF01541">
    <property type="entry name" value="GIY-YIG"/>
    <property type="match status" value="1"/>
</dbReference>
<dbReference type="GO" id="GO:0003677">
    <property type="term" value="F:DNA binding"/>
    <property type="evidence" value="ECO:0007669"/>
    <property type="project" value="UniProtKB-UniRule"/>
</dbReference>
<dbReference type="InterPro" id="IPR004791">
    <property type="entry name" value="UvrC"/>
</dbReference>
<evidence type="ECO:0000259" key="11">
    <source>
        <dbReference type="PROSITE" id="PS50165"/>
    </source>
</evidence>
<dbReference type="HAMAP" id="MF_00203">
    <property type="entry name" value="UvrC"/>
    <property type="match status" value="1"/>
</dbReference>
<evidence type="ECO:0000256" key="8">
    <source>
        <dbReference type="SAM" id="Coils"/>
    </source>
</evidence>
<keyword evidence="6 7" id="KW-0742">SOS response</keyword>
<dbReference type="Proteomes" id="UP000184082">
    <property type="component" value="Unassembled WGS sequence"/>
</dbReference>
<dbReference type="Pfam" id="PF08459">
    <property type="entry name" value="UvrC_RNaseH_dom"/>
    <property type="match status" value="1"/>
</dbReference>
<reference evidence="12 13" key="1">
    <citation type="submission" date="2016-11" db="EMBL/GenBank/DDBJ databases">
        <authorList>
            <person name="Jaros S."/>
            <person name="Januszkiewicz K."/>
            <person name="Wedrychowicz H."/>
        </authorList>
    </citation>
    <scope>NUCLEOTIDE SEQUENCE [LARGE SCALE GENOMIC DNA]</scope>
    <source>
        <strain evidence="12 13">DSM 14501</strain>
    </source>
</reference>
<dbReference type="InterPro" id="IPR035901">
    <property type="entry name" value="GIY-YIG_endonuc_sf"/>
</dbReference>
<dbReference type="Pfam" id="PF22920">
    <property type="entry name" value="UvrC_RNaseH"/>
    <property type="match status" value="1"/>
</dbReference>
<dbReference type="NCBIfam" id="NF001824">
    <property type="entry name" value="PRK00558.1-5"/>
    <property type="match status" value="1"/>
</dbReference>
<keyword evidence="4 7" id="KW-0267">Excision nuclease</keyword>
<feature type="coiled-coil region" evidence="8">
    <location>
        <begin position="349"/>
        <end position="387"/>
    </location>
</feature>
<dbReference type="Gene3D" id="1.10.150.20">
    <property type="entry name" value="5' to 3' exonuclease, C-terminal subdomain"/>
    <property type="match status" value="1"/>
</dbReference>
<keyword evidence="13" id="KW-1185">Reference proteome</keyword>
<comment type="subunit">
    <text evidence="7">Interacts with UvrB in an incision complex.</text>
</comment>
<sequence length="622" mass="72008">MFDIKEQIRKLPDKPGVYLMKDDNGEIIYVGKSKSLKNRVSSYFRAVKSHPPKVQAMVKSIREFEYIITDTEVEALILEANLIKKHRPKFNVLLRDDKSYPYIKVTVNEKYPRVLMTRKILKDKAKYFGPYINVFAVKQMLETIEQMYPLKKCSKNLENNKDRPCLNYHIKKCIGPCTGNVNYDEYMEMINDIILFLSGKQEILIGELEKKMNNAASQLNFEKAAKYRDKINALKLLSEKQKVVSTSDGDQDYISMARSNDKVCVMIFFVRGGKLIGREHYILEGTEDIERDEILSTFTKQFYSGTSFIPKEIIIDEMIVEDKEVIEKWLSQKKGSKVIIKEPKKGEKRKLLELVYKNAEEYLAKFEEKINKEREFLQKSLQEIKELLNLDKLPKRIEAYDISNMHGVFSVGSMVVFEDGKPVNSAYRKFKIKTVEGPNDYGSIQEVLYRRFKKGIEECELLEKHGLKVEEGKFSVLPDIIFIDGGKGQVNSAKDVLKAFGLNIPIAGMVKDDKHRTKGLVYENREVLLDKRSFSFKLIAKIQDEVHRFAITYHKVLRDKAMIQSVLDKIPGIGKKRKTELLKHFGLIENIKNASVEDLEAVKGMNKKVAENVYNFFNSKKQ</sequence>
<feature type="domain" description="UVR" evidence="9">
    <location>
        <begin position="202"/>
        <end position="237"/>
    </location>
</feature>
<dbReference type="PROSITE" id="PS50165">
    <property type="entry name" value="UVRC"/>
    <property type="match status" value="1"/>
</dbReference>
<evidence type="ECO:0000259" key="10">
    <source>
        <dbReference type="PROSITE" id="PS50164"/>
    </source>
</evidence>
<organism evidence="12 13">
    <name type="scientific">Caminicella sporogenes DSM 14501</name>
    <dbReference type="NCBI Taxonomy" id="1121266"/>
    <lineage>
        <taxon>Bacteria</taxon>
        <taxon>Bacillati</taxon>
        <taxon>Bacillota</taxon>
        <taxon>Clostridia</taxon>
        <taxon>Peptostreptococcales</taxon>
        <taxon>Caminicellaceae</taxon>
        <taxon>Caminicella</taxon>
    </lineage>
</organism>
<dbReference type="NCBIfam" id="TIGR00194">
    <property type="entry name" value="uvrC"/>
    <property type="match status" value="1"/>
</dbReference>
<dbReference type="InterPro" id="IPR001943">
    <property type="entry name" value="UVR_dom"/>
</dbReference>
<dbReference type="InterPro" id="IPR010994">
    <property type="entry name" value="RuvA_2-like"/>
</dbReference>
<evidence type="ECO:0000256" key="2">
    <source>
        <dbReference type="ARBA" id="ARBA00022763"/>
    </source>
</evidence>
<evidence type="ECO:0000313" key="12">
    <source>
        <dbReference type="EMBL" id="SHK21152.1"/>
    </source>
</evidence>
<dbReference type="Gene3D" id="3.30.420.340">
    <property type="entry name" value="UvrC, RNAse H endonuclease domain"/>
    <property type="match status" value="1"/>
</dbReference>
<feature type="domain" description="UvrC family homology region profile" evidence="11">
    <location>
        <begin position="253"/>
        <end position="497"/>
    </location>
</feature>
<keyword evidence="5 7" id="KW-0234">DNA repair</keyword>
<dbReference type="Gene3D" id="4.10.860.10">
    <property type="entry name" value="UVR domain"/>
    <property type="match status" value="1"/>
</dbReference>
<protein>
    <recommendedName>
        <fullName evidence="7">UvrABC system protein C</fullName>
        <shortName evidence="7">Protein UvrC</shortName>
    </recommendedName>
    <alternativeName>
        <fullName evidence="7">Excinuclease ABC subunit C</fullName>
    </alternativeName>
</protein>
<dbReference type="SUPFAM" id="SSF82771">
    <property type="entry name" value="GIY-YIG endonuclease"/>
    <property type="match status" value="1"/>
</dbReference>
<dbReference type="GO" id="GO:0005737">
    <property type="term" value="C:cytoplasm"/>
    <property type="evidence" value="ECO:0007669"/>
    <property type="project" value="UniProtKB-SubCell"/>
</dbReference>
<dbReference type="InterPro" id="IPR000305">
    <property type="entry name" value="GIY-YIG_endonuc"/>
</dbReference>
<dbReference type="Pfam" id="PF02151">
    <property type="entry name" value="UVR"/>
    <property type="match status" value="1"/>
</dbReference>
<dbReference type="SMART" id="SM00278">
    <property type="entry name" value="HhH1"/>
    <property type="match status" value="2"/>
</dbReference>